<keyword evidence="2" id="KW-0012">Acyltransferase</keyword>
<keyword evidence="5" id="KW-1185">Reference proteome</keyword>
<proteinExistence type="predicted"/>
<accession>A0ABU5HXV0</accession>
<evidence type="ECO:0000256" key="2">
    <source>
        <dbReference type="ARBA" id="ARBA00023315"/>
    </source>
</evidence>
<dbReference type="PANTHER" id="PTHR43877">
    <property type="entry name" value="AMINOALKYLPHOSPHONATE N-ACETYLTRANSFERASE-RELATED-RELATED"/>
    <property type="match status" value="1"/>
</dbReference>
<dbReference type="PANTHER" id="PTHR43877:SF2">
    <property type="entry name" value="AMINOALKYLPHOSPHONATE N-ACETYLTRANSFERASE-RELATED"/>
    <property type="match status" value="1"/>
</dbReference>
<evidence type="ECO:0000313" key="5">
    <source>
        <dbReference type="Proteomes" id="UP001294412"/>
    </source>
</evidence>
<comment type="caution">
    <text evidence="4">The sequence shown here is derived from an EMBL/GenBank/DDBJ whole genome shotgun (WGS) entry which is preliminary data.</text>
</comment>
<evidence type="ECO:0000259" key="3">
    <source>
        <dbReference type="PROSITE" id="PS51186"/>
    </source>
</evidence>
<dbReference type="RefSeq" id="WP_322185425.1">
    <property type="nucleotide sequence ID" value="NZ_JAXLPB010000001.1"/>
</dbReference>
<dbReference type="PROSITE" id="PS51186">
    <property type="entry name" value="GNAT"/>
    <property type="match status" value="1"/>
</dbReference>
<dbReference type="CDD" id="cd04301">
    <property type="entry name" value="NAT_SF"/>
    <property type="match status" value="1"/>
</dbReference>
<evidence type="ECO:0000313" key="4">
    <source>
        <dbReference type="EMBL" id="MDY8107969.1"/>
    </source>
</evidence>
<sequence length="197" mass="21478">MLSFEIEAGFRPVHRQRAAQGYWRAFSRKLRYPLGPEGKAVDFISRVIDPEHAISAVSHDGDFLGVAGFKSPEGAFIDGGLRDLVATYGWIGAAFRALLISTLERDCEPDSLLMDGIFVEPHARGKGVGKALLKAIETQAVLMGLRKVRLDVIDTNPRARALYEREGFVATSVLPLGPLGPVFGFARATRMTKPVGI</sequence>
<organism evidence="4 5">
    <name type="scientific">Fulvimarina uroteuthidis</name>
    <dbReference type="NCBI Taxonomy" id="3098149"/>
    <lineage>
        <taxon>Bacteria</taxon>
        <taxon>Pseudomonadati</taxon>
        <taxon>Pseudomonadota</taxon>
        <taxon>Alphaproteobacteria</taxon>
        <taxon>Hyphomicrobiales</taxon>
        <taxon>Aurantimonadaceae</taxon>
        <taxon>Fulvimarina</taxon>
    </lineage>
</organism>
<keyword evidence="1" id="KW-0808">Transferase</keyword>
<gene>
    <name evidence="4" type="ORF">U0C82_02240</name>
</gene>
<protein>
    <submittedName>
        <fullName evidence="4">GNAT family N-acetyltransferase</fullName>
    </submittedName>
</protein>
<dbReference type="InterPro" id="IPR016181">
    <property type="entry name" value="Acyl_CoA_acyltransferase"/>
</dbReference>
<name>A0ABU5HXV0_9HYPH</name>
<dbReference type="Gene3D" id="3.40.630.30">
    <property type="match status" value="1"/>
</dbReference>
<dbReference type="EMBL" id="JAXLPB010000001">
    <property type="protein sequence ID" value="MDY8107969.1"/>
    <property type="molecule type" value="Genomic_DNA"/>
</dbReference>
<dbReference type="Pfam" id="PF00583">
    <property type="entry name" value="Acetyltransf_1"/>
    <property type="match status" value="1"/>
</dbReference>
<feature type="domain" description="N-acetyltransferase" evidence="3">
    <location>
        <begin position="8"/>
        <end position="196"/>
    </location>
</feature>
<evidence type="ECO:0000256" key="1">
    <source>
        <dbReference type="ARBA" id="ARBA00022679"/>
    </source>
</evidence>
<dbReference type="InterPro" id="IPR050832">
    <property type="entry name" value="Bact_Acetyltransf"/>
</dbReference>
<dbReference type="InterPro" id="IPR000182">
    <property type="entry name" value="GNAT_dom"/>
</dbReference>
<reference evidence="4 5" key="1">
    <citation type="submission" date="2023-12" db="EMBL/GenBank/DDBJ databases">
        <title>Description of Novel Strain Fulvimarina sp. 2208YS6-2-32 isolated from Uroteuthis (Photololigo) edulis.</title>
        <authorList>
            <person name="Park J.-S."/>
        </authorList>
    </citation>
    <scope>NUCLEOTIDE SEQUENCE [LARGE SCALE GENOMIC DNA]</scope>
    <source>
        <strain evidence="4 5">2208YS6-2-32</strain>
    </source>
</reference>
<dbReference type="SUPFAM" id="SSF55729">
    <property type="entry name" value="Acyl-CoA N-acyltransferases (Nat)"/>
    <property type="match status" value="1"/>
</dbReference>
<dbReference type="Proteomes" id="UP001294412">
    <property type="component" value="Unassembled WGS sequence"/>
</dbReference>